<dbReference type="RefSeq" id="WP_281794863.1">
    <property type="nucleotide sequence ID" value="NZ_BSDR01000001.1"/>
</dbReference>
<comment type="caution">
    <text evidence="1">The sequence shown here is derived from an EMBL/GenBank/DDBJ whole genome shotgun (WGS) entry which is preliminary data.</text>
</comment>
<dbReference type="Proteomes" id="UP001144372">
    <property type="component" value="Unassembled WGS sequence"/>
</dbReference>
<protein>
    <submittedName>
        <fullName evidence="1">Uncharacterized protein</fullName>
    </submittedName>
</protein>
<evidence type="ECO:0000313" key="2">
    <source>
        <dbReference type="Proteomes" id="UP001144372"/>
    </source>
</evidence>
<dbReference type="AlphaFoldDB" id="A0A9W6L821"/>
<evidence type="ECO:0000313" key="1">
    <source>
        <dbReference type="EMBL" id="GLI35233.1"/>
    </source>
</evidence>
<keyword evidence="2" id="KW-1185">Reference proteome</keyword>
<organism evidence="1 2">
    <name type="scientific">Desulforhabdus amnigena</name>
    <dbReference type="NCBI Taxonomy" id="40218"/>
    <lineage>
        <taxon>Bacteria</taxon>
        <taxon>Pseudomonadati</taxon>
        <taxon>Thermodesulfobacteriota</taxon>
        <taxon>Syntrophobacteria</taxon>
        <taxon>Syntrophobacterales</taxon>
        <taxon>Syntrophobacteraceae</taxon>
        <taxon>Desulforhabdus</taxon>
    </lineage>
</organism>
<sequence length="95" mass="11144">MAEQEKTAAVREYLQAEFSGFSIEDQHDPKRQMHVFKVGSQDRLHNVLIADDFLNKHDTWEIPDLLRKFLLAEHMREMSSTPLIVTNNGLELEYE</sequence>
<dbReference type="EMBL" id="BSDR01000001">
    <property type="protein sequence ID" value="GLI35233.1"/>
    <property type="molecule type" value="Genomic_DNA"/>
</dbReference>
<gene>
    <name evidence="1" type="ORF">DAMNIGENAA_26660</name>
</gene>
<reference evidence="1" key="1">
    <citation type="submission" date="2022-12" db="EMBL/GenBank/DDBJ databases">
        <title>Reference genome sequencing for broad-spectrum identification of bacterial and archaeal isolates by mass spectrometry.</title>
        <authorList>
            <person name="Sekiguchi Y."/>
            <person name="Tourlousse D.M."/>
        </authorList>
    </citation>
    <scope>NUCLEOTIDE SEQUENCE</scope>
    <source>
        <strain evidence="1">ASRB1</strain>
    </source>
</reference>
<name>A0A9W6L821_9BACT</name>
<proteinExistence type="predicted"/>
<accession>A0A9W6L821</accession>